<evidence type="ECO:0000256" key="24">
    <source>
        <dbReference type="ARBA" id="ARBA00050053"/>
    </source>
</evidence>
<dbReference type="Ensembl" id="ENSACUT00000003549.1">
    <property type="protein sequence ID" value="ENSACUP00000003335.1"/>
    <property type="gene ID" value="ENSACUG00000002268.1"/>
</dbReference>
<protein>
    <recommendedName>
        <fullName evidence="23">Epithelial sodium channel subunit beta</fullName>
    </recommendedName>
    <alternativeName>
        <fullName evidence="24">Amiloride-sensitive sodium channel subunit beta</fullName>
    </alternativeName>
    <alternativeName>
        <fullName evidence="22">Beta-NaCH</fullName>
    </alternativeName>
    <alternativeName>
        <fullName evidence="21">Nonvoltage-gated sodium channel 1 subunit beta</fullName>
    </alternativeName>
    <alternativeName>
        <fullName evidence="20">SCNEB</fullName>
    </alternativeName>
</protein>
<evidence type="ECO:0000256" key="6">
    <source>
        <dbReference type="ARBA" id="ARBA00022553"/>
    </source>
</evidence>
<reference evidence="27" key="1">
    <citation type="submission" date="2025-08" db="UniProtKB">
        <authorList>
            <consortium name="Ensembl"/>
        </authorList>
    </citation>
    <scope>IDENTIFICATION</scope>
</reference>
<keyword evidence="5" id="KW-1003">Cell membrane</keyword>
<dbReference type="GO" id="GO:0034706">
    <property type="term" value="C:sodium channel complex"/>
    <property type="evidence" value="ECO:0007669"/>
    <property type="project" value="UniProtKB-ARBA"/>
</dbReference>
<feature type="region of interest" description="Disordered" evidence="25">
    <location>
        <begin position="588"/>
        <end position="628"/>
    </location>
</feature>
<evidence type="ECO:0000256" key="4">
    <source>
        <dbReference type="ARBA" id="ARBA00022461"/>
    </source>
</evidence>
<dbReference type="Gene3D" id="1.10.287.770">
    <property type="entry name" value="YojJ-like"/>
    <property type="match status" value="1"/>
</dbReference>
<evidence type="ECO:0000313" key="27">
    <source>
        <dbReference type="Ensembl" id="ENSACUP00000003335.1"/>
    </source>
</evidence>
<comment type="similarity">
    <text evidence="19">Belongs to the amiloride-sensitive sodium channel (TC 1.A.6) family. SCNN1B subfamily.</text>
</comment>
<keyword evidence="28" id="KW-1185">Reference proteome</keyword>
<dbReference type="Proteomes" id="UP000472269">
    <property type="component" value="Unplaced"/>
</dbReference>
<dbReference type="GO" id="GO:0016324">
    <property type="term" value="C:apical plasma membrane"/>
    <property type="evidence" value="ECO:0007669"/>
    <property type="project" value="UniProtKB-SubCell"/>
</dbReference>
<dbReference type="InterPro" id="IPR001873">
    <property type="entry name" value="ENaC"/>
</dbReference>
<evidence type="ECO:0000256" key="13">
    <source>
        <dbReference type="ARBA" id="ARBA00023157"/>
    </source>
</evidence>
<feature type="compositionally biased region" description="Pro residues" evidence="25">
    <location>
        <begin position="598"/>
        <end position="607"/>
    </location>
</feature>
<evidence type="ECO:0000256" key="3">
    <source>
        <dbReference type="ARBA" id="ARBA00022448"/>
    </source>
</evidence>
<proteinExistence type="inferred from homology"/>
<evidence type="ECO:0000256" key="23">
    <source>
        <dbReference type="ARBA" id="ARBA00050037"/>
    </source>
</evidence>
<evidence type="ECO:0000256" key="26">
    <source>
        <dbReference type="SAM" id="Phobius"/>
    </source>
</evidence>
<keyword evidence="17" id="KW-0968">Cytoplasmic vesicle</keyword>
<dbReference type="PANTHER" id="PTHR11690">
    <property type="entry name" value="AMILORIDE-SENSITIVE SODIUM CHANNEL-RELATED"/>
    <property type="match status" value="1"/>
</dbReference>
<evidence type="ECO:0000256" key="25">
    <source>
        <dbReference type="SAM" id="MobiDB-lite"/>
    </source>
</evidence>
<keyword evidence="14" id="KW-0325">Glycoprotein</keyword>
<reference evidence="27" key="2">
    <citation type="submission" date="2025-09" db="UniProtKB">
        <authorList>
            <consortium name="Ensembl"/>
        </authorList>
    </citation>
    <scope>IDENTIFICATION</scope>
</reference>
<evidence type="ECO:0000256" key="19">
    <source>
        <dbReference type="ARBA" id="ARBA00038224"/>
    </source>
</evidence>
<evidence type="ECO:0000256" key="14">
    <source>
        <dbReference type="ARBA" id="ARBA00023180"/>
    </source>
</evidence>
<dbReference type="InterPro" id="IPR004724">
    <property type="entry name" value="ENaC_chordates"/>
</dbReference>
<keyword evidence="3" id="KW-0813">Transport</keyword>
<dbReference type="Gene3D" id="2.60.470.10">
    <property type="entry name" value="Acid-sensing ion channels like domains"/>
    <property type="match status" value="1"/>
</dbReference>
<evidence type="ECO:0000256" key="10">
    <source>
        <dbReference type="ARBA" id="ARBA00023053"/>
    </source>
</evidence>
<keyword evidence="12 26" id="KW-0472">Membrane</keyword>
<comment type="catalytic activity">
    <reaction evidence="18">
        <text>Na(+)(in) = Na(+)(out)</text>
        <dbReference type="Rhea" id="RHEA:34963"/>
        <dbReference type="ChEBI" id="CHEBI:29101"/>
    </reaction>
</comment>
<feature type="transmembrane region" description="Helical" evidence="26">
    <location>
        <begin position="50"/>
        <end position="75"/>
    </location>
</feature>
<evidence type="ECO:0000256" key="21">
    <source>
        <dbReference type="ARBA" id="ARBA00042734"/>
    </source>
</evidence>
<keyword evidence="11" id="KW-0406">Ion transport</keyword>
<dbReference type="FunFam" id="2.60.470.10:FF:000003">
    <property type="entry name" value="Amiloride-sensitive sodium channel subunit beta"/>
    <property type="match status" value="1"/>
</dbReference>
<dbReference type="GO" id="GO:0030659">
    <property type="term" value="C:cytoplasmic vesicle membrane"/>
    <property type="evidence" value="ECO:0007669"/>
    <property type="project" value="UniProtKB-SubCell"/>
</dbReference>
<evidence type="ECO:0000256" key="8">
    <source>
        <dbReference type="ARBA" id="ARBA00022843"/>
    </source>
</evidence>
<keyword evidence="15" id="KW-0739">Sodium transport</keyword>
<dbReference type="PROSITE" id="PS01206">
    <property type="entry name" value="ASC"/>
    <property type="match status" value="1"/>
</dbReference>
<evidence type="ECO:0000256" key="12">
    <source>
        <dbReference type="ARBA" id="ARBA00023136"/>
    </source>
</evidence>
<dbReference type="InterPro" id="IPR020903">
    <property type="entry name" value="ENaC_CS"/>
</dbReference>
<evidence type="ECO:0000256" key="5">
    <source>
        <dbReference type="ARBA" id="ARBA00022475"/>
    </source>
</evidence>
<evidence type="ECO:0000256" key="11">
    <source>
        <dbReference type="ARBA" id="ARBA00023065"/>
    </source>
</evidence>
<dbReference type="NCBIfam" id="TIGR00859">
    <property type="entry name" value="ENaC"/>
    <property type="match status" value="1"/>
</dbReference>
<evidence type="ECO:0000256" key="9">
    <source>
        <dbReference type="ARBA" id="ARBA00022989"/>
    </source>
</evidence>
<keyword evidence="6" id="KW-0597">Phosphoprotein</keyword>
<dbReference type="AlphaFoldDB" id="A0A663LUI5"/>
<evidence type="ECO:0000256" key="1">
    <source>
        <dbReference type="ARBA" id="ARBA00004424"/>
    </source>
</evidence>
<evidence type="ECO:0000256" key="20">
    <source>
        <dbReference type="ARBA" id="ARBA00041932"/>
    </source>
</evidence>
<keyword evidence="10" id="KW-0915">Sodium</keyword>
<evidence type="ECO:0000256" key="22">
    <source>
        <dbReference type="ARBA" id="ARBA00043222"/>
    </source>
</evidence>
<evidence type="ECO:0000256" key="15">
    <source>
        <dbReference type="ARBA" id="ARBA00023201"/>
    </source>
</evidence>
<keyword evidence="13" id="KW-1015">Disulfide bond</keyword>
<dbReference type="PRINTS" id="PR01078">
    <property type="entry name" value="AMINACHANNEL"/>
</dbReference>
<dbReference type="GO" id="GO:0015280">
    <property type="term" value="F:ligand-gated sodium channel activity"/>
    <property type="evidence" value="ECO:0007669"/>
    <property type="project" value="InterPro"/>
</dbReference>
<comment type="subcellular location">
    <subcellularLocation>
        <location evidence="1">Apical cell membrane</location>
        <topology evidence="1">Multi-pass membrane protein</topology>
    </subcellularLocation>
    <subcellularLocation>
        <location evidence="2">Cytoplasmic vesicle membrane</location>
        <topology evidence="2">Multi-pass membrane protein</topology>
    </subcellularLocation>
</comment>
<accession>A0A663LUI5</accession>
<gene>
    <name evidence="27" type="primary">SCNN1B</name>
</gene>
<keyword evidence="8" id="KW-0832">Ubl conjugation</keyword>
<dbReference type="FunFam" id="1.10.287.820:FF:000006">
    <property type="entry name" value="Amiloride-sensitive sodium channel subunit beta-2"/>
    <property type="match status" value="1"/>
</dbReference>
<name>A0A663LUI5_ATHCN</name>
<keyword evidence="16" id="KW-0407">Ion channel</keyword>
<evidence type="ECO:0000256" key="16">
    <source>
        <dbReference type="ARBA" id="ARBA00023303"/>
    </source>
</evidence>
<organism evidence="27 28">
    <name type="scientific">Athene cunicularia</name>
    <name type="common">Burrowing owl</name>
    <name type="synonym">Speotyto cunicularia</name>
    <dbReference type="NCBI Taxonomy" id="194338"/>
    <lineage>
        <taxon>Eukaryota</taxon>
        <taxon>Metazoa</taxon>
        <taxon>Chordata</taxon>
        <taxon>Craniata</taxon>
        <taxon>Vertebrata</taxon>
        <taxon>Euteleostomi</taxon>
        <taxon>Archelosauria</taxon>
        <taxon>Archosauria</taxon>
        <taxon>Dinosauria</taxon>
        <taxon>Saurischia</taxon>
        <taxon>Theropoda</taxon>
        <taxon>Coelurosauria</taxon>
        <taxon>Aves</taxon>
        <taxon>Neognathae</taxon>
        <taxon>Neoaves</taxon>
        <taxon>Telluraves</taxon>
        <taxon>Strigiformes</taxon>
        <taxon>Strigidae</taxon>
        <taxon>Athene</taxon>
    </lineage>
</organism>
<evidence type="ECO:0000256" key="18">
    <source>
        <dbReference type="ARBA" id="ARBA00036239"/>
    </source>
</evidence>
<keyword evidence="7 26" id="KW-0812">Transmembrane</keyword>
<dbReference type="PANTHER" id="PTHR11690:SF18">
    <property type="entry name" value="AMILORIDE-SENSITIVE SODIUM CHANNEL SUBUNIT BETA"/>
    <property type="match status" value="1"/>
</dbReference>
<evidence type="ECO:0000313" key="28">
    <source>
        <dbReference type="Proteomes" id="UP000472269"/>
    </source>
</evidence>
<evidence type="ECO:0000256" key="7">
    <source>
        <dbReference type="ARBA" id="ARBA00022692"/>
    </source>
</evidence>
<sequence length="628" mass="70912">MNLKKYFIRALHRLQKGPGYTYKELLVWYCDNTNTHGPKRIIKEGPKKKFIWFFLTLLFASLVFWQWGILINTYLSYNVTSSLSIGFKTMKFPAVTVCNANPFKYSEVKHLLKELDRLIEAALERILQPTPGNGSDSSSPPLDLGLWHQIPLVLIDEHDKDNPVILDIFESNPAAGGNETAAGKEVQCSHQGSGNCTYRNFTSAAQAVTEWYILQSTSILSRVPLQERIRMGYQAEDMILACLYGAEPCNYKNFTQIYHPDHGNCYIFNWGMDEEALNSSNPGAEFGLKLILDISQQDYIPYLSSAAGARLMLHQQKSFPFLKDQGIYAMAGTETSIGVLVDELERMGYPYSDCTMNGSDVPVKNLYSQYNTSYSIQACLRSCFQNHMMEICGCGHYMFPLPEGVNYCNNEDNPGWAYCYSSLRSSIRHRQICIDSCKETCNDTQYKMTISMADWPSEASEDWIFHILSYERDMSTNVTLDRNGIIKLNIYFQEYNYRTISESAATTIVWLLSSLGGQFGFWMGGSVLCLIEFGEIIIDSLWITVINVIGWCKGLKQKRAQARYPDAPPTVSELVEAHTNLGFQHEDAGALPRDEALPPEPGTPPPNYDSLRVQPLDVLGPDSDAESE</sequence>
<dbReference type="FunFam" id="1.10.287.770:FF:000002">
    <property type="entry name" value="Amiloride-sensitive sodium channel subunit beta 1"/>
    <property type="match status" value="1"/>
</dbReference>
<evidence type="ECO:0000256" key="17">
    <source>
        <dbReference type="ARBA" id="ARBA00023329"/>
    </source>
</evidence>
<dbReference type="Pfam" id="PF00858">
    <property type="entry name" value="ASC"/>
    <property type="match status" value="1"/>
</dbReference>
<keyword evidence="4" id="KW-0894">Sodium channel</keyword>
<keyword evidence="9 26" id="KW-1133">Transmembrane helix</keyword>
<evidence type="ECO:0000256" key="2">
    <source>
        <dbReference type="ARBA" id="ARBA00004439"/>
    </source>
</evidence>